<proteinExistence type="predicted"/>
<reference evidence="2 3" key="1">
    <citation type="submission" date="2015-10" db="EMBL/GenBank/DDBJ databases">
        <title>Butyribacter intestini gen. nov., sp. nov., a butyric acid-producing bacterium of the family Lachnospiraceae isolated from the human faeces.</title>
        <authorList>
            <person name="Zou Y."/>
            <person name="Xue W."/>
            <person name="Luo G."/>
            <person name="Lv M."/>
        </authorList>
    </citation>
    <scope>NUCLEOTIDE SEQUENCE [LARGE SCALE GENOMIC DNA]</scope>
    <source>
        <strain evidence="2 3">TF01-11</strain>
    </source>
</reference>
<keyword evidence="3" id="KW-1185">Reference proteome</keyword>
<comment type="caution">
    <text evidence="2">The sequence shown here is derived from an EMBL/GenBank/DDBJ whole genome shotgun (WGS) entry which is preliminary data.</text>
</comment>
<dbReference type="InterPro" id="IPR008964">
    <property type="entry name" value="Invasin/intimin_cell_adhesion"/>
</dbReference>
<evidence type="ECO:0000313" key="3">
    <source>
        <dbReference type="Proteomes" id="UP000050833"/>
    </source>
</evidence>
<evidence type="ECO:0008006" key="4">
    <source>
        <dbReference type="Google" id="ProtNLM"/>
    </source>
</evidence>
<dbReference type="AlphaFoldDB" id="A0AAW3JM51"/>
<evidence type="ECO:0000256" key="1">
    <source>
        <dbReference type="SAM" id="SignalP"/>
    </source>
</evidence>
<dbReference type="Gene3D" id="2.60.40.1080">
    <property type="match status" value="1"/>
</dbReference>
<sequence>MNMTTAKRTTNKIFKIAVLSILIIAAAALYLPSESSAATKKTTLKTKSATIYVNGKYTISLKNKLKNATYFYTSNKTSIAKVSAKGAITGCGKGTAKISVRYKYKKEFKSVGTFKVTVKKASLKSNYKKFTATVGDVFQPSDYLNSVNKSAEYLFTNTSSKVASAVTSGAITCLKAGYTNLSIHEVYNKKSRTIGHMELTVMGASLRADSFKLAYLKQLPIDDIVENIDSTATYSFTSDHPELFELNDSGVISTTTGNTVQTSNITLTETTPDGIKRVLGTFKVELTNEPFISASDQSITVGLGSTIQASDYEGISITNPRAGASYFFTPKDTNIISNDMVAVNYGTTTVEVKEYYNNQITTLPETVQVTVTTASIKKSLSLNGFTTMVDGDVYGDYPVDCRNHTKLYHYESANTSICTVTTGGDKQDQDYLVISPLKVGITSISVYETVSGESDKTKIGSFKVTVKEDTSDLPDLDTLKASQIFRSIAYTHNDKTINGVVNTNSLSCSFYDSYGGYIDYGTDFSSLTAGSFTYVLKKSKYKVTNVETIDGGMNWTFTIDLGDTDHTLVNVPVTLSPAQLDTSTIIDNIVVKLGTTTNRITDIKAADSSFETTFTAAQYIAAGATEYSNTAVNPVALSDLTNVTCTVTQKTYNAVNTPNANIAVKHITEPATKDNKTWMFTVTFEDGTSKDYTVTLGLKK</sequence>
<feature type="chain" id="PRO_5043666071" description="Bacterial Ig-like domain (Group 2)" evidence="1">
    <location>
        <begin position="38"/>
        <end position="700"/>
    </location>
</feature>
<keyword evidence="1" id="KW-0732">Signal</keyword>
<dbReference type="SUPFAM" id="SSF49373">
    <property type="entry name" value="Invasin/intimin cell-adhesion fragments"/>
    <property type="match status" value="1"/>
</dbReference>
<feature type="signal peptide" evidence="1">
    <location>
        <begin position="1"/>
        <end position="37"/>
    </location>
</feature>
<dbReference type="RefSeq" id="WP_055946681.1">
    <property type="nucleotide sequence ID" value="NZ_JAQDCV010000011.1"/>
</dbReference>
<name>A0AAW3JM51_9FIRM</name>
<accession>A0AAW3JM51</accession>
<dbReference type="EMBL" id="LLKB01000008">
    <property type="protein sequence ID" value="KQC84031.1"/>
    <property type="molecule type" value="Genomic_DNA"/>
</dbReference>
<dbReference type="Proteomes" id="UP000050833">
    <property type="component" value="Unassembled WGS sequence"/>
</dbReference>
<organism evidence="2 3">
    <name type="scientific">Butyribacter intestini</name>
    <dbReference type="NCBI Taxonomy" id="1703332"/>
    <lineage>
        <taxon>Bacteria</taxon>
        <taxon>Bacillati</taxon>
        <taxon>Bacillota</taxon>
        <taxon>Clostridia</taxon>
        <taxon>Lachnospirales</taxon>
        <taxon>Lachnospiraceae</taxon>
        <taxon>Butyribacter</taxon>
    </lineage>
</organism>
<gene>
    <name evidence="2" type="ORF">APZ18_15185</name>
</gene>
<protein>
    <recommendedName>
        <fullName evidence="4">Bacterial Ig-like domain (Group 2)</fullName>
    </recommendedName>
</protein>
<evidence type="ECO:0000313" key="2">
    <source>
        <dbReference type="EMBL" id="KQC84031.1"/>
    </source>
</evidence>